<dbReference type="InterPro" id="IPR058637">
    <property type="entry name" value="YknX-like_C"/>
</dbReference>
<evidence type="ECO:0000259" key="4">
    <source>
        <dbReference type="Pfam" id="PF25954"/>
    </source>
</evidence>
<organism evidence="6 7">
    <name type="scientific">Chitinophaga fulva</name>
    <dbReference type="NCBI Taxonomy" id="2728842"/>
    <lineage>
        <taxon>Bacteria</taxon>
        <taxon>Pseudomonadati</taxon>
        <taxon>Bacteroidota</taxon>
        <taxon>Chitinophagia</taxon>
        <taxon>Chitinophagales</taxon>
        <taxon>Chitinophagaceae</taxon>
        <taxon>Chitinophaga</taxon>
    </lineage>
</organism>
<dbReference type="GO" id="GO:0015562">
    <property type="term" value="F:efflux transmembrane transporter activity"/>
    <property type="evidence" value="ECO:0007669"/>
    <property type="project" value="TreeGrafter"/>
</dbReference>
<dbReference type="PROSITE" id="PS51257">
    <property type="entry name" value="PROKAR_LIPOPROTEIN"/>
    <property type="match status" value="1"/>
</dbReference>
<keyword evidence="7" id="KW-1185">Reference proteome</keyword>
<comment type="similarity">
    <text evidence="1">Belongs to the membrane fusion protein (MFP) (TC 8.A.1) family.</text>
</comment>
<dbReference type="SUPFAM" id="SSF111369">
    <property type="entry name" value="HlyD-like secretion proteins"/>
    <property type="match status" value="1"/>
</dbReference>
<proteinExistence type="inferred from homology"/>
<name>A0A848GWE0_9BACT</name>
<protein>
    <submittedName>
        <fullName evidence="6">Efflux RND transporter periplasmic adaptor subunit</fullName>
    </submittedName>
</protein>
<feature type="signal peptide" evidence="2">
    <location>
        <begin position="1"/>
        <end position="21"/>
    </location>
</feature>
<feature type="domain" description="Multidrug resistance protein MdtA-like barrel-sandwich hybrid" evidence="3">
    <location>
        <begin position="69"/>
        <end position="188"/>
    </location>
</feature>
<evidence type="ECO:0000313" key="7">
    <source>
        <dbReference type="Proteomes" id="UP000583266"/>
    </source>
</evidence>
<dbReference type="Gene3D" id="1.10.287.470">
    <property type="entry name" value="Helix hairpin bin"/>
    <property type="match status" value="1"/>
</dbReference>
<dbReference type="Proteomes" id="UP000583266">
    <property type="component" value="Unassembled WGS sequence"/>
</dbReference>
<evidence type="ECO:0000256" key="1">
    <source>
        <dbReference type="ARBA" id="ARBA00009477"/>
    </source>
</evidence>
<evidence type="ECO:0000313" key="6">
    <source>
        <dbReference type="EMBL" id="NML41030.1"/>
    </source>
</evidence>
<reference evidence="6 7" key="1">
    <citation type="submission" date="2020-04" db="EMBL/GenBank/DDBJ databases">
        <title>Chitinophaga sp. G-6-1-13 sp. nov., isolated from soil.</title>
        <authorList>
            <person name="Dahal R.H."/>
            <person name="Chaudhary D.K."/>
        </authorList>
    </citation>
    <scope>NUCLEOTIDE SEQUENCE [LARGE SCALE GENOMIC DNA]</scope>
    <source>
        <strain evidence="6 7">G-6-1-13</strain>
    </source>
</reference>
<gene>
    <name evidence="6" type="ORF">HHL17_27800</name>
</gene>
<dbReference type="Pfam" id="PF25989">
    <property type="entry name" value="YknX_C"/>
    <property type="match status" value="1"/>
</dbReference>
<dbReference type="EMBL" id="JABBGC010000003">
    <property type="protein sequence ID" value="NML41030.1"/>
    <property type="molecule type" value="Genomic_DNA"/>
</dbReference>
<dbReference type="NCBIfam" id="TIGR01730">
    <property type="entry name" value="RND_mfp"/>
    <property type="match status" value="1"/>
</dbReference>
<dbReference type="InterPro" id="IPR058625">
    <property type="entry name" value="MdtA-like_BSH"/>
</dbReference>
<evidence type="ECO:0000259" key="3">
    <source>
        <dbReference type="Pfam" id="PF25917"/>
    </source>
</evidence>
<dbReference type="Gene3D" id="2.40.420.20">
    <property type="match status" value="1"/>
</dbReference>
<comment type="caution">
    <text evidence="6">The sequence shown here is derived from an EMBL/GenBank/DDBJ whole genome shotgun (WGS) entry which is preliminary data.</text>
</comment>
<dbReference type="RefSeq" id="WP_169228090.1">
    <property type="nucleotide sequence ID" value="NZ_JABBGC010000003.1"/>
</dbReference>
<dbReference type="InterPro" id="IPR058792">
    <property type="entry name" value="Beta-barrel_RND_2"/>
</dbReference>
<evidence type="ECO:0000259" key="5">
    <source>
        <dbReference type="Pfam" id="PF25989"/>
    </source>
</evidence>
<dbReference type="PANTHER" id="PTHR30469">
    <property type="entry name" value="MULTIDRUG RESISTANCE PROTEIN MDTA"/>
    <property type="match status" value="1"/>
</dbReference>
<evidence type="ECO:0000256" key="2">
    <source>
        <dbReference type="SAM" id="SignalP"/>
    </source>
</evidence>
<dbReference type="Gene3D" id="2.40.30.170">
    <property type="match status" value="1"/>
</dbReference>
<dbReference type="GO" id="GO:1990281">
    <property type="term" value="C:efflux pump complex"/>
    <property type="evidence" value="ECO:0007669"/>
    <property type="project" value="TreeGrafter"/>
</dbReference>
<dbReference type="Pfam" id="PF25917">
    <property type="entry name" value="BSH_RND"/>
    <property type="match status" value="1"/>
</dbReference>
<dbReference type="Pfam" id="PF25954">
    <property type="entry name" value="Beta-barrel_RND_2"/>
    <property type="match status" value="1"/>
</dbReference>
<dbReference type="InterPro" id="IPR006143">
    <property type="entry name" value="RND_pump_MFP"/>
</dbReference>
<keyword evidence="2" id="KW-0732">Signal</keyword>
<feature type="domain" description="CusB-like beta-barrel" evidence="4">
    <location>
        <begin position="203"/>
        <end position="275"/>
    </location>
</feature>
<feature type="chain" id="PRO_5032988909" evidence="2">
    <location>
        <begin position="22"/>
        <end position="354"/>
    </location>
</feature>
<dbReference type="Gene3D" id="2.40.50.100">
    <property type="match status" value="1"/>
</dbReference>
<sequence>MLRISICPILLSLAVSASFLAACSNGKSAPKKAALAAVPSPALPVDIVLARVETLSQLESISGTTLPFREVTIRSEVPQRVLHVGFQDGAHVTEGQLLYKLNDAELQARLKQLSAELELAGLNEKRLADLLKTEAVKQQEYDEVATKLNMLKAQKELLQAELAKTAIHAPFSGNIGITKVVAGAYVTPNVELVSLQDQGKIKVNFAVPEKYLPLIRTGGTVHFTTGLSNEQYTAVISATEPGVDAGNRSMLVQAVAANPGGKLKGGLSARIFFSTAGADAKGITIPTEALIPGGNGYAVFVKKNGAARMSPVAIGSRTETHAVITSGLQDGDSVIVSNILRLGDGAPVQAVASK</sequence>
<accession>A0A848GWE0</accession>
<dbReference type="AlphaFoldDB" id="A0A848GWE0"/>
<feature type="domain" description="YknX-like C-terminal permuted SH3-like" evidence="5">
    <location>
        <begin position="282"/>
        <end position="349"/>
    </location>
</feature>